<dbReference type="KEGG" id="skr:BRX40_16840"/>
<dbReference type="Proteomes" id="UP000185161">
    <property type="component" value="Chromosome"/>
</dbReference>
<sequence length="111" mass="12397">MELPPGRHRVIGQFTDQTKPLNGRMGEQRVERLTQWRYREIIGSVVVERESVPIMVRIAIDANAREHAIDGKLILLGALGLGFGERLIPPRLGDLFFAFDALSGIGGQFFP</sequence>
<organism evidence="1 2">
    <name type="scientific">Sphingomonas koreensis</name>
    <dbReference type="NCBI Taxonomy" id="93064"/>
    <lineage>
        <taxon>Bacteria</taxon>
        <taxon>Pseudomonadati</taxon>
        <taxon>Pseudomonadota</taxon>
        <taxon>Alphaproteobacteria</taxon>
        <taxon>Sphingomonadales</taxon>
        <taxon>Sphingomonadaceae</taxon>
        <taxon>Sphingomonas</taxon>
    </lineage>
</organism>
<reference evidence="2" key="1">
    <citation type="submission" date="2016-12" db="EMBL/GenBank/DDBJ databases">
        <title>Whole genome sequencing of Sphingomonas sp. ABOJV.</title>
        <authorList>
            <person name="Conlan S."/>
            <person name="Thomas P.J."/>
            <person name="Mullikin J."/>
            <person name="Palmore T.N."/>
            <person name="Frank K.M."/>
            <person name="Segre J.A."/>
        </authorList>
    </citation>
    <scope>NUCLEOTIDE SEQUENCE [LARGE SCALE GENOMIC DNA]</scope>
    <source>
        <strain evidence="2">ABOJV</strain>
    </source>
</reference>
<evidence type="ECO:0000313" key="1">
    <source>
        <dbReference type="EMBL" id="APR53854.1"/>
    </source>
</evidence>
<keyword evidence="2" id="KW-1185">Reference proteome</keyword>
<gene>
    <name evidence="1" type="ORF">BRX40_16840</name>
</gene>
<proteinExistence type="predicted"/>
<evidence type="ECO:0000313" key="2">
    <source>
        <dbReference type="Proteomes" id="UP000185161"/>
    </source>
</evidence>
<dbReference type="EMBL" id="CP018820">
    <property type="protein sequence ID" value="APR53854.1"/>
    <property type="molecule type" value="Genomic_DNA"/>
</dbReference>
<accession>A0A1L6JD74</accession>
<name>A0A1L6JD74_9SPHN</name>
<dbReference type="AlphaFoldDB" id="A0A1L6JD74"/>
<protein>
    <submittedName>
        <fullName evidence="1">Uncharacterized protein</fullName>
    </submittedName>
</protein>